<gene>
    <name evidence="2" type="ORF">Ciccas_014610</name>
</gene>
<accession>A0ABD2PI25</accession>
<evidence type="ECO:0000313" key="2">
    <source>
        <dbReference type="EMBL" id="KAL3306893.1"/>
    </source>
</evidence>
<evidence type="ECO:0000259" key="1">
    <source>
        <dbReference type="PROSITE" id="PS51126"/>
    </source>
</evidence>
<keyword evidence="3" id="KW-1185">Reference proteome</keyword>
<dbReference type="Proteomes" id="UP001626550">
    <property type="component" value="Unassembled WGS sequence"/>
</dbReference>
<comment type="caution">
    <text evidence="2">The sequence shown here is derived from an EMBL/GenBank/DDBJ whole genome shotgun (WGS) entry which is preliminary data.</text>
</comment>
<proteinExistence type="predicted"/>
<organism evidence="2 3">
    <name type="scientific">Cichlidogyrus casuarinus</name>
    <dbReference type="NCBI Taxonomy" id="1844966"/>
    <lineage>
        <taxon>Eukaryota</taxon>
        <taxon>Metazoa</taxon>
        <taxon>Spiralia</taxon>
        <taxon>Lophotrochozoa</taxon>
        <taxon>Platyhelminthes</taxon>
        <taxon>Monogenea</taxon>
        <taxon>Monopisthocotylea</taxon>
        <taxon>Dactylogyridea</taxon>
        <taxon>Ancyrocephalidae</taxon>
        <taxon>Cichlidogyrus</taxon>
    </lineage>
</organism>
<protein>
    <recommendedName>
        <fullName evidence="1">Dilute domain-containing protein</fullName>
    </recommendedName>
</protein>
<dbReference type="PROSITE" id="PS51126">
    <property type="entry name" value="DILUTE"/>
    <property type="match status" value="1"/>
</dbReference>
<dbReference type="EMBL" id="JBJKFK010009153">
    <property type="protein sequence ID" value="KAL3306893.1"/>
    <property type="molecule type" value="Genomic_DNA"/>
</dbReference>
<evidence type="ECO:0000313" key="3">
    <source>
        <dbReference type="Proteomes" id="UP001626550"/>
    </source>
</evidence>
<reference evidence="2 3" key="1">
    <citation type="submission" date="2024-11" db="EMBL/GenBank/DDBJ databases">
        <title>Adaptive evolution of stress response genes in parasites aligns with host niche diversity.</title>
        <authorList>
            <person name="Hahn C."/>
            <person name="Resl P."/>
        </authorList>
    </citation>
    <scope>NUCLEOTIDE SEQUENCE [LARGE SCALE GENOMIC DNA]</scope>
    <source>
        <strain evidence="2">EGGRZ-B1_66</strain>
        <tissue evidence="2">Body</tissue>
    </source>
</reference>
<dbReference type="AlphaFoldDB" id="A0ABD2PI25"/>
<sequence>MERLQCVAIPALLSRFTRMVTKLEEQGEEEQDREKDPVLDWMQQVLTALTGANTNPAIIVQVFARLFHTVNSALFNFLIKSPRGPSFHTRVTPAWGTVLHGWIHGSLNLWALDNGLHLVADCYLQRLSQVILVIA</sequence>
<feature type="domain" description="Dilute" evidence="1">
    <location>
        <begin position="1"/>
        <end position="135"/>
    </location>
</feature>
<name>A0ABD2PI25_9PLAT</name>
<dbReference type="InterPro" id="IPR002710">
    <property type="entry name" value="Dilute_dom"/>
</dbReference>